<gene>
    <name evidence="2" type="ORF">PN36_19990</name>
</gene>
<keyword evidence="3" id="KW-1185">Reference proteome</keyword>
<dbReference type="PROSITE" id="PS50234">
    <property type="entry name" value="VWFA"/>
    <property type="match status" value="1"/>
</dbReference>
<dbReference type="Gene3D" id="3.40.50.410">
    <property type="entry name" value="von Willebrand factor, type A domain"/>
    <property type="match status" value="1"/>
</dbReference>
<sequence>MRYLKFLSIVFIIFFGMAMSITVQADQIQLNAALSTPVMLADKKQTVFLRVGLTGLHLKKQNVAPINVVLVIDKSGSMGGEKIRRAKDAAIMAVERLRKDDIISVVTYDHQANILLPATKATDQNRIITAINKLRAGGQTALYDGVEKAAKEVRKFLDRKRVNRIVLVSDGLANVGPSTPKELGALGASLSEENIAVTTIGLGLGYNEDLMSQLAEKSDGNHAFAENATDLVRFFDHEFGDIFSVVAQEVNVTIIGVEGVRPIRVLGRDAEIQDQQVSVKLNQLYGGQEKYILLELEVPPTKANIERIIAGVAVVYRNLGADASERLSSMVSATFTNSPQLVEEKTNAVVMTAAVEQLAVEKNELAVKRRDEGKINEARKILIDNAKFLAEEAAKYESKSLEELSEKNKIDAQNLDERRWNRQRKMMRGEQYRYKKQQNY</sequence>
<dbReference type="InterPro" id="IPR036465">
    <property type="entry name" value="vWFA_dom_sf"/>
</dbReference>
<dbReference type="PANTHER" id="PTHR10579">
    <property type="entry name" value="CALCIUM-ACTIVATED CHLORIDE CHANNEL REGULATOR"/>
    <property type="match status" value="1"/>
</dbReference>
<dbReference type="InterPro" id="IPR051266">
    <property type="entry name" value="CLCR"/>
</dbReference>
<dbReference type="EMBL" id="JSZA02000084">
    <property type="protein sequence ID" value="KHD11839.1"/>
    <property type="molecule type" value="Genomic_DNA"/>
</dbReference>
<protein>
    <recommendedName>
        <fullName evidence="1">VWFA domain-containing protein</fullName>
    </recommendedName>
</protein>
<dbReference type="InterPro" id="IPR002035">
    <property type="entry name" value="VWF_A"/>
</dbReference>
<name>A0A0A6PNM3_9GAMM</name>
<dbReference type="SMART" id="SM00327">
    <property type="entry name" value="VWA"/>
    <property type="match status" value="1"/>
</dbReference>
<accession>A0A0A6PNM3</accession>
<reference evidence="2 3" key="1">
    <citation type="journal article" date="2016" name="Front. Microbiol.">
        <title>Single-Cell (Meta-)Genomics of a Dimorphic Candidatus Thiomargarita nelsonii Reveals Genomic Plasticity.</title>
        <authorList>
            <person name="Flood B.E."/>
            <person name="Fliss P."/>
            <person name="Jones D.S."/>
            <person name="Dick G.J."/>
            <person name="Jain S."/>
            <person name="Kaster A.K."/>
            <person name="Winkel M."/>
            <person name="Mussmann M."/>
            <person name="Bailey J."/>
        </authorList>
    </citation>
    <scope>NUCLEOTIDE SEQUENCE [LARGE SCALE GENOMIC DNA]</scope>
    <source>
        <strain evidence="2">Hydrate Ridge</strain>
    </source>
</reference>
<dbReference type="PANTHER" id="PTHR10579:SF43">
    <property type="entry name" value="ZINC FINGER (C3HC4-TYPE RING FINGER) FAMILY PROTEIN"/>
    <property type="match status" value="1"/>
</dbReference>
<dbReference type="Proteomes" id="UP000030428">
    <property type="component" value="Unassembled WGS sequence"/>
</dbReference>
<feature type="domain" description="VWFA" evidence="1">
    <location>
        <begin position="67"/>
        <end position="246"/>
    </location>
</feature>
<dbReference type="SUPFAM" id="SSF53300">
    <property type="entry name" value="vWA-like"/>
    <property type="match status" value="1"/>
</dbReference>
<evidence type="ECO:0000259" key="1">
    <source>
        <dbReference type="PROSITE" id="PS50234"/>
    </source>
</evidence>
<comment type="caution">
    <text evidence="2">The sequence shown here is derived from an EMBL/GenBank/DDBJ whole genome shotgun (WGS) entry which is preliminary data.</text>
</comment>
<evidence type="ECO:0000313" key="2">
    <source>
        <dbReference type="EMBL" id="KHD11839.1"/>
    </source>
</evidence>
<dbReference type="AlphaFoldDB" id="A0A0A6PNM3"/>
<dbReference type="Pfam" id="PF00092">
    <property type="entry name" value="VWA"/>
    <property type="match status" value="1"/>
</dbReference>
<evidence type="ECO:0000313" key="3">
    <source>
        <dbReference type="Proteomes" id="UP000030428"/>
    </source>
</evidence>
<organism evidence="2 3">
    <name type="scientific">Candidatus Thiomargarita nelsonii</name>
    <dbReference type="NCBI Taxonomy" id="1003181"/>
    <lineage>
        <taxon>Bacteria</taxon>
        <taxon>Pseudomonadati</taxon>
        <taxon>Pseudomonadota</taxon>
        <taxon>Gammaproteobacteria</taxon>
        <taxon>Thiotrichales</taxon>
        <taxon>Thiotrichaceae</taxon>
        <taxon>Thiomargarita</taxon>
    </lineage>
</organism>
<proteinExistence type="predicted"/>